<accession>A0ABQ5KJB0</accession>
<reference evidence="2" key="1">
    <citation type="submission" date="2022-03" db="EMBL/GenBank/DDBJ databases">
        <title>Draft genome sequence of Aduncisulcus paluster, a free-living microaerophilic Fornicata.</title>
        <authorList>
            <person name="Yuyama I."/>
            <person name="Kume K."/>
            <person name="Tamura T."/>
            <person name="Inagaki Y."/>
            <person name="Hashimoto T."/>
        </authorList>
    </citation>
    <scope>NUCLEOTIDE SEQUENCE</scope>
    <source>
        <strain evidence="2">NY0171</strain>
    </source>
</reference>
<keyword evidence="1" id="KW-1133">Transmembrane helix</keyword>
<evidence type="ECO:0008006" key="4">
    <source>
        <dbReference type="Google" id="ProtNLM"/>
    </source>
</evidence>
<evidence type="ECO:0000256" key="1">
    <source>
        <dbReference type="SAM" id="Phobius"/>
    </source>
</evidence>
<dbReference type="Proteomes" id="UP001057375">
    <property type="component" value="Unassembled WGS sequence"/>
</dbReference>
<name>A0ABQ5KJB0_9EUKA</name>
<evidence type="ECO:0000313" key="3">
    <source>
        <dbReference type="Proteomes" id="UP001057375"/>
    </source>
</evidence>
<evidence type="ECO:0000313" key="2">
    <source>
        <dbReference type="EMBL" id="GKT32610.1"/>
    </source>
</evidence>
<keyword evidence="3" id="KW-1185">Reference proteome</keyword>
<gene>
    <name evidence="2" type="ORF">ADUPG1_006721</name>
</gene>
<protein>
    <recommendedName>
        <fullName evidence="4">VWFA domain-containing protein</fullName>
    </recommendedName>
</protein>
<comment type="caution">
    <text evidence="2">The sequence shown here is derived from an EMBL/GenBank/DDBJ whole genome shotgun (WGS) entry which is preliminary data.</text>
</comment>
<keyword evidence="1" id="KW-0812">Transmembrane</keyword>
<dbReference type="EMBL" id="BQXS01010016">
    <property type="protein sequence ID" value="GKT32610.1"/>
    <property type="molecule type" value="Genomic_DNA"/>
</dbReference>
<feature type="transmembrane region" description="Helical" evidence="1">
    <location>
        <begin position="1441"/>
        <end position="1457"/>
    </location>
</feature>
<proteinExistence type="predicted"/>
<sequence>MSETSSKLFDLITSRDQWFSQSQLDNVFLDSQEPIPATKLFDTSEYAKYQVDDDQYQLSLDSMSKLYSSSTKKHSRFDESVLRMFKDSDELEEEYREGLEWTGIQSHGVDKFSLSDIESLPSFVSFTSINGSQLSYPAVYISDPSITTSSLRFRAEHSALTNPSHATTMLFGMRRGVVIAIDTSLDESMRGIMSSALNPFFLSSMASEIVGILHSLSSSTDYVAIISSDGLWHGHLCYTGSDLEEDLDLDDSSEIGGLTKASVVSGRKYERNHVYEIVGILHSLSSSTDYVAIISSDGLWHGHLCYTGSDLEEDLDLDDSSEIGGLTKASVVVRDVLSSQIIEYFQSLTSDIISDSSQDVSLDSTHSYASKNDPIFSLTESGFTMLRSAIDPTVSLKDVITEKHNNIYGMSRTQSELGYTRPLPVGSPLILHVVSLGSVIHPYYSFFVRHLSSSFSSAPVTMFFTRMNAWDRMNSLCGICSLVNVETDGCSSVCEDMVVSSQNGRDATNSNISKLTNAKIVMMYDNVDVVWRIDKDIKRIKGWYNNPIVWKELVAERMDSYQNEYAMIQHLSTDFPFNENSSSSTSFVPSLTSMAAFTALSIYHLPTISSFVNSNISPLSSSLLLAAVELYFCDGPNIETTDALFQCVIDNIFPDISAGFDILGNNSINLSLPIVSKSEDDSTFNSSSSSTSFVPSLTSMAAFTALSIYHLPPISSFVNSNISPLSSSLLLAAVELYFCDGPNIETTDALFQCVIDNIFPDISAGFDILGNNSINLSLPIVSKSEDDSTFVTIGRGNSSFISTLDSSALRIQGYVTIHLNSISFEQMLYSFDNGSQLTPSVSYVMWFEPFTLELLSHPGYTSTRLLPVNEKIDQVEKLVGTDSNGDDLDFSSYVLKNLDNGVPRGQVVVRTERFISGSETYGIVQTQIAWITSTNGSVFIFSFAQSDMNRLTPGFTVPPKCDDWVDYSYSNLYTPDIDAFETLEPCYGGAMYAHFDHLSTEDQEALGLVLVDDDGTLVGVEDSQQTYLPLSIGLEIINYPMFFQSPELLGDGPMHITSIDQITKESVISISDFFSSDYPSEDDPDAIFYTEEYEHSVALLAMMSAPFLNYTLRDSKPMRYAVLEVSICFVNNICLVFPNGPLNFDYTYNVRQWYTHTRFQAIQRSLSTGAPSIDDNYYGIYDVNGFFLPPFITLPTGALVTPITMPVYIDGVVVGFSLLSIVNATITDLFNMTSCGSEGDSYCVFFNLQGDVIFSNGSKSRMTVEQYGLGATDSISITEIDPLVSLFLLDAGIINIRSSINGFETHISVDINSMPDSVSASIDGEVVSFPYIVSDSLPTQCLSSDSSDDESIVCLFFVSSNIVVCHVDGDDIDYFSVDTCVVETGSICGVSETYEFATESQYSLSAISHLWNKSTAEVINPISILSSASIDLSSVSTGNDITLAIIVLVIVGLYVFFKTFSHIYF</sequence>
<keyword evidence="1" id="KW-0472">Membrane</keyword>
<organism evidence="2 3">
    <name type="scientific">Aduncisulcus paluster</name>
    <dbReference type="NCBI Taxonomy" id="2918883"/>
    <lineage>
        <taxon>Eukaryota</taxon>
        <taxon>Metamonada</taxon>
        <taxon>Carpediemonas-like organisms</taxon>
        <taxon>Aduncisulcus</taxon>
    </lineage>
</organism>